<evidence type="ECO:0000313" key="3">
    <source>
        <dbReference type="Proteomes" id="UP000265962"/>
    </source>
</evidence>
<evidence type="ECO:0000313" key="2">
    <source>
        <dbReference type="EMBL" id="SPF67526.1"/>
    </source>
</evidence>
<keyword evidence="3" id="KW-1185">Reference proteome</keyword>
<dbReference type="OrthoDB" id="5197289at2"/>
<dbReference type="RefSeq" id="WP_119714748.1">
    <property type="nucleotide sequence ID" value="NZ_OMOH01000002.1"/>
</dbReference>
<gene>
    <name evidence="2" type="ORF">PROPJV5_0480</name>
</gene>
<dbReference type="AlphaFoldDB" id="A0A375I233"/>
<dbReference type="EMBL" id="OMOH01000002">
    <property type="protein sequence ID" value="SPF67526.1"/>
    <property type="molecule type" value="Genomic_DNA"/>
</dbReference>
<feature type="region of interest" description="Disordered" evidence="1">
    <location>
        <begin position="1"/>
        <end position="28"/>
    </location>
</feature>
<dbReference type="Proteomes" id="UP000265962">
    <property type="component" value="Unassembled WGS sequence"/>
</dbReference>
<accession>A0A375I233</accession>
<proteinExistence type="predicted"/>
<organism evidence="2 3">
    <name type="scientific">Propionibacterium ruminifibrarum</name>
    <dbReference type="NCBI Taxonomy" id="1962131"/>
    <lineage>
        <taxon>Bacteria</taxon>
        <taxon>Bacillati</taxon>
        <taxon>Actinomycetota</taxon>
        <taxon>Actinomycetes</taxon>
        <taxon>Propionibacteriales</taxon>
        <taxon>Propionibacteriaceae</taxon>
        <taxon>Propionibacterium</taxon>
    </lineage>
</organism>
<evidence type="ECO:0000256" key="1">
    <source>
        <dbReference type="SAM" id="MobiDB-lite"/>
    </source>
</evidence>
<protein>
    <submittedName>
        <fullName evidence="2">Uncharacterized protein</fullName>
    </submittedName>
</protein>
<reference evidence="3" key="1">
    <citation type="submission" date="2018-02" db="EMBL/GenBank/DDBJ databases">
        <authorList>
            <person name="Hornung B."/>
        </authorList>
    </citation>
    <scope>NUCLEOTIDE SEQUENCE [LARGE SCALE GENOMIC DNA]</scope>
</reference>
<name>A0A375I233_9ACTN</name>
<sequence>MHKDLNRGTNDAHSDSYEKFEDQIAANPDNYRNIDIRIEYDGPPASAGSVNRLSDVNPSDRVPTQLEAKWVDENGVGRSRNFNNINP</sequence>
<feature type="compositionally biased region" description="Basic and acidic residues" evidence="1">
    <location>
        <begin position="1"/>
        <end position="22"/>
    </location>
</feature>